<dbReference type="GO" id="GO:0016020">
    <property type="term" value="C:membrane"/>
    <property type="evidence" value="ECO:0007669"/>
    <property type="project" value="InterPro"/>
</dbReference>
<dbReference type="PROSITE" id="PS51379">
    <property type="entry name" value="4FE4S_FER_2"/>
    <property type="match status" value="2"/>
</dbReference>
<proteinExistence type="predicted"/>
<feature type="domain" description="4Fe-4S ferredoxin-type" evidence="6">
    <location>
        <begin position="81"/>
        <end position="110"/>
    </location>
</feature>
<evidence type="ECO:0000256" key="4">
    <source>
        <dbReference type="ARBA" id="ARBA00023014"/>
    </source>
</evidence>
<evidence type="ECO:0000256" key="3">
    <source>
        <dbReference type="ARBA" id="ARBA00023004"/>
    </source>
</evidence>
<dbReference type="PANTHER" id="PTHR10849">
    <property type="entry name" value="NADH DEHYDROGENASE UBIQUINONE IRON-SULFUR PROTEIN 8, MITOCHONDRIAL"/>
    <property type="match status" value="1"/>
</dbReference>
<protein>
    <recommendedName>
        <fullName evidence="6">4Fe-4S ferredoxin-type domain-containing protein</fullName>
    </recommendedName>
</protein>
<feature type="compositionally biased region" description="Basic and acidic residues" evidence="5">
    <location>
        <begin position="204"/>
        <end position="223"/>
    </location>
</feature>
<evidence type="ECO:0000256" key="5">
    <source>
        <dbReference type="SAM" id="MobiDB-lite"/>
    </source>
</evidence>
<dbReference type="InterPro" id="IPR017900">
    <property type="entry name" value="4Fe4S_Fe_S_CS"/>
</dbReference>
<evidence type="ECO:0000256" key="1">
    <source>
        <dbReference type="ARBA" id="ARBA00022485"/>
    </source>
</evidence>
<evidence type="ECO:0000256" key="2">
    <source>
        <dbReference type="ARBA" id="ARBA00022723"/>
    </source>
</evidence>
<dbReference type="Pfam" id="PF12838">
    <property type="entry name" value="Fer4_7"/>
    <property type="match status" value="1"/>
</dbReference>
<dbReference type="PROSITE" id="PS00198">
    <property type="entry name" value="4FE4S_FER_1"/>
    <property type="match status" value="1"/>
</dbReference>
<dbReference type="Gene3D" id="3.30.70.3270">
    <property type="match status" value="1"/>
</dbReference>
<dbReference type="GO" id="GO:0046872">
    <property type="term" value="F:metal ion binding"/>
    <property type="evidence" value="ECO:0007669"/>
    <property type="project" value="UniProtKB-KW"/>
</dbReference>
<accession>A0A381UZI9</accession>
<dbReference type="EMBL" id="UINC01007474">
    <property type="protein sequence ID" value="SVA33532.1"/>
    <property type="molecule type" value="Genomic_DNA"/>
</dbReference>
<reference evidence="7" key="1">
    <citation type="submission" date="2018-05" db="EMBL/GenBank/DDBJ databases">
        <authorList>
            <person name="Lanie J.A."/>
            <person name="Ng W.-L."/>
            <person name="Kazmierczak K.M."/>
            <person name="Andrzejewski T.M."/>
            <person name="Davidsen T.M."/>
            <person name="Wayne K.J."/>
            <person name="Tettelin H."/>
            <person name="Glass J.I."/>
            <person name="Rusch D."/>
            <person name="Podicherti R."/>
            <person name="Tsui H.-C.T."/>
            <person name="Winkler M.E."/>
        </authorList>
    </citation>
    <scope>NUCLEOTIDE SEQUENCE</scope>
</reference>
<gene>
    <name evidence="7" type="ORF">METZ01_LOCUS86386</name>
</gene>
<dbReference type="SUPFAM" id="SSF54862">
    <property type="entry name" value="4Fe-4S ferredoxins"/>
    <property type="match status" value="1"/>
</dbReference>
<keyword evidence="4" id="KW-0411">Iron-sulfur</keyword>
<evidence type="ECO:0000259" key="6">
    <source>
        <dbReference type="PROSITE" id="PS51379"/>
    </source>
</evidence>
<name>A0A381UZI9_9ZZZZ</name>
<dbReference type="GO" id="GO:0051539">
    <property type="term" value="F:4 iron, 4 sulfur cluster binding"/>
    <property type="evidence" value="ECO:0007669"/>
    <property type="project" value="UniProtKB-KW"/>
</dbReference>
<feature type="domain" description="4Fe-4S ferredoxin-type" evidence="6">
    <location>
        <begin position="125"/>
        <end position="154"/>
    </location>
</feature>
<dbReference type="InterPro" id="IPR017896">
    <property type="entry name" value="4Fe4S_Fe-S-bd"/>
</dbReference>
<keyword evidence="1" id="KW-0004">4Fe-4S</keyword>
<feature type="region of interest" description="Disordered" evidence="5">
    <location>
        <begin position="182"/>
        <end position="223"/>
    </location>
</feature>
<dbReference type="AlphaFoldDB" id="A0A381UZI9"/>
<dbReference type="GO" id="GO:0016651">
    <property type="term" value="F:oxidoreductase activity, acting on NAD(P)H"/>
    <property type="evidence" value="ECO:0007669"/>
    <property type="project" value="InterPro"/>
</dbReference>
<sequence length="223" mass="25362">MYGTGILKGLGITMKNLVLPTRQFNIHQYPNRKASPADLAKLEEKNTISFLFSNPIRSVKALVGLEIIEERLPQHARFRGEEFAWYDQRCTGCASCAKYCPLGIIKIVTDTSGVDLQEGQSYDIETFDIDIGRCMFCGLCVEACPYDALHMGSGFEEGTYRRSDLVIDVERLRKADKKPSTWFRPQLTNRGHDPIKGSQADWDEVGRHEKPSGDQQRDRWAKR</sequence>
<evidence type="ECO:0000313" key="7">
    <source>
        <dbReference type="EMBL" id="SVA33532.1"/>
    </source>
</evidence>
<keyword evidence="2" id="KW-0479">Metal-binding</keyword>
<keyword evidence="3" id="KW-0408">Iron</keyword>
<dbReference type="InterPro" id="IPR010226">
    <property type="entry name" value="NADH_quinone_OxRdtase_chainI"/>
</dbReference>
<organism evidence="7">
    <name type="scientific">marine metagenome</name>
    <dbReference type="NCBI Taxonomy" id="408172"/>
    <lineage>
        <taxon>unclassified sequences</taxon>
        <taxon>metagenomes</taxon>
        <taxon>ecological metagenomes</taxon>
    </lineage>
</organism>